<evidence type="ECO:0000313" key="3">
    <source>
        <dbReference type="Proteomes" id="UP000244913"/>
    </source>
</evidence>
<protein>
    <submittedName>
        <fullName evidence="2">Uncharacterized protein</fullName>
    </submittedName>
</protein>
<proteinExistence type="predicted"/>
<dbReference type="RefSeq" id="WP_116567152.1">
    <property type="nucleotide sequence ID" value="NZ_QDKP01000034.1"/>
</dbReference>
<accession>A0A2T9JGL8</accession>
<feature type="region of interest" description="Disordered" evidence="1">
    <location>
        <begin position="1"/>
        <end position="30"/>
    </location>
</feature>
<gene>
    <name evidence="2" type="ORF">DDF65_10965</name>
</gene>
<dbReference type="EMBL" id="QDKP01000034">
    <property type="protein sequence ID" value="PVM82843.1"/>
    <property type="molecule type" value="Genomic_DNA"/>
</dbReference>
<feature type="compositionally biased region" description="Pro residues" evidence="1">
    <location>
        <begin position="1"/>
        <end position="20"/>
    </location>
</feature>
<comment type="caution">
    <text evidence="2">The sequence shown here is derived from an EMBL/GenBank/DDBJ whole genome shotgun (WGS) entry which is preliminary data.</text>
</comment>
<sequence length="243" mass="24633">MKVAAVPPPPPPPPPPPRLPATPRADMPTGAFEALLRGDDQPRGFADLGMFGRRPEVVAPPGAAPRPEAPADPVAPASEVEAILAAAPPPTAQAAPIQPVARLAQGLAGIVMAEAGQLPLGPTPGPITLTVHADGPAEVFTQLPAALDEGAEAVQASTEPPTPETRQTTGSGLSLIVADQADGLRVAIGGLSLPPSAQDRLRRRIIELASELGLALSEISLNGEALTSSFPLTLGDVDGDRGR</sequence>
<evidence type="ECO:0000313" key="2">
    <source>
        <dbReference type="EMBL" id="PVM82843.1"/>
    </source>
</evidence>
<dbReference type="Proteomes" id="UP000244913">
    <property type="component" value="Unassembled WGS sequence"/>
</dbReference>
<name>A0A2T9JGL8_9CAUL</name>
<keyword evidence="3" id="KW-1185">Reference proteome</keyword>
<evidence type="ECO:0000256" key="1">
    <source>
        <dbReference type="SAM" id="MobiDB-lite"/>
    </source>
</evidence>
<reference evidence="2 3" key="1">
    <citation type="submission" date="2018-04" db="EMBL/GenBank/DDBJ databases">
        <title>The genome sequence of Caulobacter sp. 736.</title>
        <authorList>
            <person name="Gao J."/>
            <person name="Sun J."/>
        </authorList>
    </citation>
    <scope>NUCLEOTIDE SEQUENCE [LARGE SCALE GENOMIC DNA]</scope>
    <source>
        <strain evidence="2 3">736</strain>
    </source>
</reference>
<organism evidence="2 3">
    <name type="scientific">Caulobacter radicis</name>
    <dbReference type="NCBI Taxonomy" id="2172650"/>
    <lineage>
        <taxon>Bacteria</taxon>
        <taxon>Pseudomonadati</taxon>
        <taxon>Pseudomonadota</taxon>
        <taxon>Alphaproteobacteria</taxon>
        <taxon>Caulobacterales</taxon>
        <taxon>Caulobacteraceae</taxon>
        <taxon>Caulobacter</taxon>
    </lineage>
</organism>
<dbReference type="AlphaFoldDB" id="A0A2T9JGL8"/>